<protein>
    <submittedName>
        <fullName evidence="2">Uncharacterized protein</fullName>
    </submittedName>
</protein>
<feature type="compositionally biased region" description="Basic and acidic residues" evidence="1">
    <location>
        <begin position="26"/>
        <end position="50"/>
    </location>
</feature>
<evidence type="ECO:0000256" key="1">
    <source>
        <dbReference type="SAM" id="MobiDB-lite"/>
    </source>
</evidence>
<sequence length="123" mass="13774">MTKDLSSMSEDEKRGYLKALGVDPGKLGEDPPEKRAKDRTTEERTVSVKKEEFSRRERTLLQKESARIWGALSVAFHGVLRATFVDAEVGEQVTVRVRPRTGSKTLNSLSVREAIKAGLQPYL</sequence>
<reference evidence="2 3" key="1">
    <citation type="journal article" date="2016" name="Sci. Rep.">
        <title>Metabolic traits of an uncultured archaeal lineage -MSBL1- from brine pools of the Red Sea.</title>
        <authorList>
            <person name="Mwirichia R."/>
            <person name="Alam I."/>
            <person name="Rashid M."/>
            <person name="Vinu M."/>
            <person name="Ba-Alawi W."/>
            <person name="Anthony Kamau A."/>
            <person name="Kamanda Ngugi D."/>
            <person name="Goker M."/>
            <person name="Klenk H.P."/>
            <person name="Bajic V."/>
            <person name="Stingl U."/>
        </authorList>
    </citation>
    <scope>NUCLEOTIDE SEQUENCE [LARGE SCALE GENOMIC DNA]</scope>
    <source>
        <strain evidence="2">SCGC-AAA259E19</strain>
    </source>
</reference>
<feature type="region of interest" description="Disordered" evidence="1">
    <location>
        <begin position="1"/>
        <end position="50"/>
    </location>
</feature>
<gene>
    <name evidence="2" type="ORF">AKJ65_01300</name>
</gene>
<dbReference type="Proteomes" id="UP000070284">
    <property type="component" value="Unassembled WGS sequence"/>
</dbReference>
<proteinExistence type="predicted"/>
<name>A0A133UNF7_9EURY</name>
<organism evidence="2 3">
    <name type="scientific">candidate division MSBL1 archaeon SCGC-AAA259E19</name>
    <dbReference type="NCBI Taxonomy" id="1698264"/>
    <lineage>
        <taxon>Archaea</taxon>
        <taxon>Methanobacteriati</taxon>
        <taxon>Methanobacteriota</taxon>
        <taxon>candidate division MSBL1</taxon>
    </lineage>
</organism>
<accession>A0A133UNF7</accession>
<dbReference type="AlphaFoldDB" id="A0A133UNF7"/>
<keyword evidence="3" id="KW-1185">Reference proteome</keyword>
<comment type="caution">
    <text evidence="2">The sequence shown here is derived from an EMBL/GenBank/DDBJ whole genome shotgun (WGS) entry which is preliminary data.</text>
</comment>
<evidence type="ECO:0000313" key="2">
    <source>
        <dbReference type="EMBL" id="KXA95650.1"/>
    </source>
</evidence>
<evidence type="ECO:0000313" key="3">
    <source>
        <dbReference type="Proteomes" id="UP000070284"/>
    </source>
</evidence>
<dbReference type="EMBL" id="LHXO01000010">
    <property type="protein sequence ID" value="KXA95650.1"/>
    <property type="molecule type" value="Genomic_DNA"/>
</dbReference>